<comment type="caution">
    <text evidence="8">The sequence shown here is derived from an EMBL/GenBank/DDBJ whole genome shotgun (WGS) entry which is preliminary data.</text>
</comment>
<dbReference type="Proteomes" id="UP000266172">
    <property type="component" value="Unassembled WGS sequence"/>
</dbReference>
<evidence type="ECO:0000256" key="6">
    <source>
        <dbReference type="ARBA" id="ARBA00049628"/>
    </source>
</evidence>
<protein>
    <submittedName>
        <fullName evidence="8">UDP-N-acetylglucosamine diphosphorylase</fullName>
    </submittedName>
</protein>
<reference evidence="8 9" key="1">
    <citation type="submission" date="2018-08" db="EMBL/GenBank/DDBJ databases">
        <title>A genome reference for cultivated species of the human gut microbiota.</title>
        <authorList>
            <person name="Zou Y."/>
            <person name="Xue W."/>
            <person name="Luo G."/>
        </authorList>
    </citation>
    <scope>NUCLEOTIDE SEQUENCE [LARGE SCALE GENOMIC DNA]</scope>
    <source>
        <strain evidence="8 9">AF22-12AC</strain>
    </source>
</reference>
<dbReference type="GO" id="GO:0019134">
    <property type="term" value="F:glucosamine-1-phosphate N-acetyltransferase activity"/>
    <property type="evidence" value="ECO:0007669"/>
    <property type="project" value="UniProtKB-EC"/>
</dbReference>
<keyword evidence="1" id="KW-0808">Transferase</keyword>
<evidence type="ECO:0000256" key="4">
    <source>
        <dbReference type="ARBA" id="ARBA00048247"/>
    </source>
</evidence>
<evidence type="ECO:0000259" key="7">
    <source>
        <dbReference type="Pfam" id="PF00483"/>
    </source>
</evidence>
<evidence type="ECO:0000256" key="2">
    <source>
        <dbReference type="ARBA" id="ARBA00022695"/>
    </source>
</evidence>
<evidence type="ECO:0000313" key="8">
    <source>
        <dbReference type="EMBL" id="RGS41250.1"/>
    </source>
</evidence>
<dbReference type="AlphaFoldDB" id="A0A395V7Y0"/>
<dbReference type="InterPro" id="IPR029044">
    <property type="entry name" value="Nucleotide-diphossugar_trans"/>
</dbReference>
<dbReference type="Gene3D" id="3.90.550.10">
    <property type="entry name" value="Spore Coat Polysaccharide Biosynthesis Protein SpsA, Chain A"/>
    <property type="match status" value="1"/>
</dbReference>
<organism evidence="8 9">
    <name type="scientific">Roseburia hominis</name>
    <dbReference type="NCBI Taxonomy" id="301301"/>
    <lineage>
        <taxon>Bacteria</taxon>
        <taxon>Bacillati</taxon>
        <taxon>Bacillota</taxon>
        <taxon>Clostridia</taxon>
        <taxon>Lachnospirales</taxon>
        <taxon>Lachnospiraceae</taxon>
        <taxon>Roseburia</taxon>
    </lineage>
</organism>
<comment type="function">
    <text evidence="6">Catalyzes the last two sequential reactions in the de novo biosynthetic pathway for UDP-N-acetylglucosamine (UDP-GlcNAc). The C-terminal domain catalyzes the transfer of acetyl group from acetyl coenzyme A to glucosamine-1-phosphate (GlcN-1-P) to produce N-acetylglucosamine-1-phosphate (GlcNAc-1-P), which is converted into UDP-GlcNAc by the transfer of uridine 5-monophosphate (from uridine 5-triphosphate), a reaction catalyzed by the N-terminal domain.</text>
</comment>
<comment type="catalytic activity">
    <reaction evidence="4">
        <text>alpha-D-glucosamine 1-phosphate + acetyl-CoA = N-acetyl-alpha-D-glucosamine 1-phosphate + CoA + H(+)</text>
        <dbReference type="Rhea" id="RHEA:13725"/>
        <dbReference type="ChEBI" id="CHEBI:15378"/>
        <dbReference type="ChEBI" id="CHEBI:57287"/>
        <dbReference type="ChEBI" id="CHEBI:57288"/>
        <dbReference type="ChEBI" id="CHEBI:57776"/>
        <dbReference type="ChEBI" id="CHEBI:58516"/>
        <dbReference type="EC" id="2.3.1.157"/>
    </reaction>
</comment>
<evidence type="ECO:0000256" key="3">
    <source>
        <dbReference type="ARBA" id="ARBA00023315"/>
    </source>
</evidence>
<feature type="domain" description="Nucleotidyl transferase" evidence="7">
    <location>
        <begin position="5"/>
        <end position="213"/>
    </location>
</feature>
<dbReference type="SUPFAM" id="SSF53448">
    <property type="entry name" value="Nucleotide-diphospho-sugar transferases"/>
    <property type="match status" value="1"/>
</dbReference>
<gene>
    <name evidence="8" type="ORF">DWX93_06235</name>
</gene>
<dbReference type="PANTHER" id="PTHR43584">
    <property type="entry name" value="NUCLEOTIDYL TRANSFERASE"/>
    <property type="match status" value="1"/>
</dbReference>
<dbReference type="PANTHER" id="PTHR43584:SF3">
    <property type="entry name" value="BIFUNCTIONAL PROTEIN GLMU"/>
    <property type="match status" value="1"/>
</dbReference>
<evidence type="ECO:0000256" key="1">
    <source>
        <dbReference type="ARBA" id="ARBA00022679"/>
    </source>
</evidence>
<name>A0A395V7Y0_9FIRM</name>
<sequence length="253" mass="27648">MSQLKAVILAAGKGTRMKSDLPKVVHTIEGKCLVDYAIEAAEGAGAGEICLVVGYKYEIVRESISHKDVKFVLQEQQLGTGHAVRCAKDFLGEEGQTLILFGDTPLITAETLKKLREHHIASGNTVTVLSAMVEDPTGYGRIIRDADGNFVKSVEHKDATEAELASHEINSGMYIFDTKELREALDLILPNNAQGEYYLPDTLTIIKEKGLKVDAYALDDPEDITGVNDQEQLAAAAVVIRRRIAGNKAKNRR</sequence>
<evidence type="ECO:0000313" key="9">
    <source>
        <dbReference type="Proteomes" id="UP000266172"/>
    </source>
</evidence>
<comment type="catalytic activity">
    <reaction evidence="5">
        <text>N-acetyl-alpha-D-glucosamine 1-phosphate + UTP + H(+) = UDP-N-acetyl-alpha-D-glucosamine + diphosphate</text>
        <dbReference type="Rhea" id="RHEA:13509"/>
        <dbReference type="ChEBI" id="CHEBI:15378"/>
        <dbReference type="ChEBI" id="CHEBI:33019"/>
        <dbReference type="ChEBI" id="CHEBI:46398"/>
        <dbReference type="ChEBI" id="CHEBI:57705"/>
        <dbReference type="ChEBI" id="CHEBI:57776"/>
        <dbReference type="EC" id="2.7.7.23"/>
    </reaction>
</comment>
<keyword evidence="3" id="KW-0012">Acyltransferase</keyword>
<proteinExistence type="predicted"/>
<dbReference type="InterPro" id="IPR050065">
    <property type="entry name" value="GlmU-like"/>
</dbReference>
<dbReference type="CDD" id="cd02540">
    <property type="entry name" value="GT2_GlmU_N_bac"/>
    <property type="match status" value="1"/>
</dbReference>
<evidence type="ECO:0000256" key="5">
    <source>
        <dbReference type="ARBA" id="ARBA00048493"/>
    </source>
</evidence>
<dbReference type="EMBL" id="QRVL01000003">
    <property type="protein sequence ID" value="RGS41250.1"/>
    <property type="molecule type" value="Genomic_DNA"/>
</dbReference>
<dbReference type="RefSeq" id="WP_118097019.1">
    <property type="nucleotide sequence ID" value="NZ_CAUGCI010000015.1"/>
</dbReference>
<dbReference type="Pfam" id="PF00483">
    <property type="entry name" value="NTP_transferase"/>
    <property type="match status" value="1"/>
</dbReference>
<keyword evidence="2" id="KW-0548">Nucleotidyltransferase</keyword>
<dbReference type="GO" id="GO:0003977">
    <property type="term" value="F:UDP-N-acetylglucosamine diphosphorylase activity"/>
    <property type="evidence" value="ECO:0007669"/>
    <property type="project" value="UniProtKB-EC"/>
</dbReference>
<dbReference type="InterPro" id="IPR005835">
    <property type="entry name" value="NTP_transferase_dom"/>
</dbReference>
<accession>A0A395V7Y0</accession>